<sequence>MSSPTHPTRAPIGSKRLWTGLAAAAALAVTLPAHASDLVGSDPIALTRTYHGSDGSVFSTRAIGNTVVGFSQDASGQRAFVFNGTRSGMTITGQVYGLPKGASTQQGPLNLTLSNGGSTLQRTSGENVGATTWIAKLPSSFAFPHGREAKFQSTMADDLDGAYQGSDGSRAYVRQYGATVVTMTERFADADATRPVYATVGIATRTGNGLVGSFFDLPHQTANLSAGQFIGQKSPAARDFLQTLSIPVPGYPPLRQVVYTADYAVDLDRFAQEIETRLTPFVVGFSYAIAQNGQVRRTGAGGARRAVTATNGLLGPLPFTDNTLSVMASTTKTVTLVAMLRALRDRGVSVDAAVGPYLPQPWARGPGMNTVTFRQLLSHGLTPTVGKGLHYPASCANSPYLCLRDAVAGGMVRDAGYHNIHYALMRYLLPYVLDPVGVTNLFLYEPSETARNEEMSKRFRKYMLDMLKEVGVDADFKYVYGDGENGAYRYQWGTPPTDEIYPWIADSEDDYLEAGPGGLKMTSKEYARFLSKLVNGALLTPADLAAAKAIGFGGEAPAMNGPDGVGPLYTKNGGAGGAATQLVVYPGTEVFISQNSTGNEAQTNNAAMLRAAWKASLIGQ</sequence>
<dbReference type="EMBL" id="JABRWJ010000001">
    <property type="protein sequence ID" value="NRF65465.1"/>
    <property type="molecule type" value="Genomic_DNA"/>
</dbReference>
<name>A0ABX2E947_9BURK</name>
<feature type="chain" id="PRO_5046050472" evidence="1">
    <location>
        <begin position="36"/>
        <end position="620"/>
    </location>
</feature>
<proteinExistence type="predicted"/>
<gene>
    <name evidence="3" type="ORF">HLB44_00560</name>
</gene>
<dbReference type="Proteomes" id="UP000737171">
    <property type="component" value="Unassembled WGS sequence"/>
</dbReference>
<dbReference type="PANTHER" id="PTHR43283:SF3">
    <property type="entry name" value="BETA-LACTAMASE FAMILY PROTEIN (AFU_ORTHOLOGUE AFUA_5G07500)"/>
    <property type="match status" value="1"/>
</dbReference>
<dbReference type="Pfam" id="PF00144">
    <property type="entry name" value="Beta-lactamase"/>
    <property type="match status" value="1"/>
</dbReference>
<dbReference type="PANTHER" id="PTHR43283">
    <property type="entry name" value="BETA-LACTAMASE-RELATED"/>
    <property type="match status" value="1"/>
</dbReference>
<dbReference type="InterPro" id="IPR001466">
    <property type="entry name" value="Beta-lactam-related"/>
</dbReference>
<evidence type="ECO:0000313" key="3">
    <source>
        <dbReference type="EMBL" id="NRF65465.1"/>
    </source>
</evidence>
<protein>
    <submittedName>
        <fullName evidence="3">Beta-lactamase family protein</fullName>
    </submittedName>
</protein>
<accession>A0ABX2E947</accession>
<evidence type="ECO:0000259" key="2">
    <source>
        <dbReference type="Pfam" id="PF00144"/>
    </source>
</evidence>
<feature type="domain" description="Beta-lactamase-related" evidence="2">
    <location>
        <begin position="282"/>
        <end position="608"/>
    </location>
</feature>
<keyword evidence="1" id="KW-0732">Signal</keyword>
<dbReference type="InterPro" id="IPR012338">
    <property type="entry name" value="Beta-lactam/transpept-like"/>
</dbReference>
<dbReference type="RefSeq" id="WP_173119535.1">
    <property type="nucleotide sequence ID" value="NZ_JABRWJ010000001.1"/>
</dbReference>
<reference evidence="3 4" key="1">
    <citation type="submission" date="2020-05" db="EMBL/GenBank/DDBJ databases">
        <title>Aquincola sp. isolate from soil.</title>
        <authorList>
            <person name="Han J."/>
            <person name="Kim D.-U."/>
        </authorList>
    </citation>
    <scope>NUCLEOTIDE SEQUENCE [LARGE SCALE GENOMIC DNA]</scope>
    <source>
        <strain evidence="3 4">S2</strain>
    </source>
</reference>
<evidence type="ECO:0000313" key="4">
    <source>
        <dbReference type="Proteomes" id="UP000737171"/>
    </source>
</evidence>
<keyword evidence="4" id="KW-1185">Reference proteome</keyword>
<organism evidence="3 4">
    <name type="scientific">Pseudaquabacterium terrae</name>
    <dbReference type="NCBI Taxonomy" id="2732868"/>
    <lineage>
        <taxon>Bacteria</taxon>
        <taxon>Pseudomonadati</taxon>
        <taxon>Pseudomonadota</taxon>
        <taxon>Betaproteobacteria</taxon>
        <taxon>Burkholderiales</taxon>
        <taxon>Sphaerotilaceae</taxon>
        <taxon>Pseudaquabacterium</taxon>
    </lineage>
</organism>
<feature type="signal peptide" evidence="1">
    <location>
        <begin position="1"/>
        <end position="35"/>
    </location>
</feature>
<dbReference type="SUPFAM" id="SSF56601">
    <property type="entry name" value="beta-lactamase/transpeptidase-like"/>
    <property type="match status" value="1"/>
</dbReference>
<evidence type="ECO:0000256" key="1">
    <source>
        <dbReference type="SAM" id="SignalP"/>
    </source>
</evidence>
<dbReference type="InterPro" id="IPR050789">
    <property type="entry name" value="Diverse_Enzym_Activities"/>
</dbReference>
<dbReference type="Gene3D" id="3.40.710.10">
    <property type="entry name" value="DD-peptidase/beta-lactamase superfamily"/>
    <property type="match status" value="2"/>
</dbReference>
<comment type="caution">
    <text evidence="3">The sequence shown here is derived from an EMBL/GenBank/DDBJ whole genome shotgun (WGS) entry which is preliminary data.</text>
</comment>